<dbReference type="EMBL" id="JAAEAM010000062">
    <property type="protein sequence ID" value="NDV77039.1"/>
    <property type="molecule type" value="Genomic_DNA"/>
</dbReference>
<dbReference type="Pfam" id="PF00535">
    <property type="entry name" value="Glycos_transf_2"/>
    <property type="match status" value="2"/>
</dbReference>
<dbReference type="CDD" id="cd04186">
    <property type="entry name" value="GT_2_like_c"/>
    <property type="match status" value="1"/>
</dbReference>
<dbReference type="PANTHER" id="PTHR43179:SF7">
    <property type="entry name" value="RHAMNOSYLTRANSFERASE WBBL"/>
    <property type="match status" value="1"/>
</dbReference>
<evidence type="ECO:0000313" key="3">
    <source>
        <dbReference type="EMBL" id="NDV77039.1"/>
    </source>
</evidence>
<dbReference type="InterPro" id="IPR001173">
    <property type="entry name" value="Glyco_trans_2-like"/>
</dbReference>
<feature type="coiled-coil region" evidence="1">
    <location>
        <begin position="681"/>
        <end position="708"/>
    </location>
</feature>
<dbReference type="GO" id="GO:0016740">
    <property type="term" value="F:transferase activity"/>
    <property type="evidence" value="ECO:0007669"/>
    <property type="project" value="UniProtKB-KW"/>
</dbReference>
<dbReference type="PANTHER" id="PTHR43179">
    <property type="entry name" value="RHAMNOSYLTRANSFERASE WBBL"/>
    <property type="match status" value="1"/>
</dbReference>
<dbReference type="RefSeq" id="WP_060266701.1">
    <property type="nucleotide sequence ID" value="NZ_CADETK010000004.1"/>
</dbReference>
<gene>
    <name evidence="3" type="ORF">GFJ35_34065</name>
</gene>
<dbReference type="AlphaFoldDB" id="A0A6B2MQ16"/>
<dbReference type="OrthoDB" id="9816564at2"/>
<evidence type="ECO:0000256" key="1">
    <source>
        <dbReference type="SAM" id="Coils"/>
    </source>
</evidence>
<sequence>MFDFNALRLTWGMPFLVDRSDAASPALADRPGSRVYWVNVQLLPGWYMIELRVTGLAAQLRARLRLAGGASSATFAMELSARQVSKRLIHLPVRGKIEIEIDCGDQAVDRIDAFRLVRVTTRFAHSRIMTKLCALHPRYKPCGDDYDLTDAGHDRADMAQAWRDYCCLFDESELLVGYPDWVRHFDTPSSDTYSVMQDNLHYFNGSPLFAIGMEVSGATSPHWETAIRSIAAQIYPHWQLLIVDRRSGSDRTALIPKDLLADTRIRVISSTSSAEAHSTLDGALAESGRWIMFVGQHDILPRHGLYVVADAIKRYPDVDLIYADEDSIGIDGVRHDPRFKSNWSEDLMLSSDLFTGLGVYRPEVFASSGGRDYRHGVASRYDMTLRCLAYTGPDRILHIPRVLYHVRVQPEATGEPEAQHDAREASRMAVVRHLSRTGVRATVSSTEHGRHIRYPLPEQAPLVTLVIPTRNGFALLSRCVDSIIEKTRYRAFEIIVVDNGSDDPETLDYMERLSINHGVRILRDDRPFNYSALNNRAVELAQGEFVALVNNDVEIIDGDWLDEVIGHALRPEVGVVGVKLLYSNGTVQHAGVIVGLSGCADHVHRGLGRDEPGYLARAVTTQSMSAVTGACLVVRRSLYRQLGGLNERDLAVAFNDVDFCLRARQAGYTVLWTPHAVLYHHESATRGRDDTEEKMARATREIEYMRDHWHDLIANDPAYNPNLSLDRFDCQLAWPPRVASLRRLALDVPGAVAS</sequence>
<dbReference type="InterPro" id="IPR029044">
    <property type="entry name" value="Nucleotide-diphossugar_trans"/>
</dbReference>
<name>A0A6B2MQ16_9BURK</name>
<comment type="caution">
    <text evidence="3">The sequence shown here is derived from an EMBL/GenBank/DDBJ whole genome shotgun (WGS) entry which is preliminary data.</text>
</comment>
<keyword evidence="3" id="KW-0808">Transferase</keyword>
<accession>A0A6B2MQ16</accession>
<dbReference type="Gene3D" id="3.90.550.10">
    <property type="entry name" value="Spore Coat Polysaccharide Biosynthesis Protein SpsA, Chain A"/>
    <property type="match status" value="2"/>
</dbReference>
<feature type="domain" description="Glycosyltransferase 2-like" evidence="2">
    <location>
        <begin position="226"/>
        <end position="322"/>
    </location>
</feature>
<reference evidence="3" key="1">
    <citation type="submission" date="2019-11" db="EMBL/GenBank/DDBJ databases">
        <title>Burkholderia cenocepacia CF.</title>
        <authorList>
            <person name="Vianna E.F."/>
            <person name="Marques E.A."/>
            <person name="Albano R.M."/>
            <person name="Leao R.S."/>
        </authorList>
    </citation>
    <scope>NUCLEOTIDE SEQUENCE</scope>
    <source>
        <strain evidence="3">MS-2140</strain>
    </source>
</reference>
<dbReference type="SUPFAM" id="SSF53448">
    <property type="entry name" value="Nucleotide-diphospho-sugar transferases"/>
    <property type="match status" value="2"/>
</dbReference>
<keyword evidence="1" id="KW-0175">Coiled coil</keyword>
<feature type="domain" description="Glycosyltransferase 2-like" evidence="2">
    <location>
        <begin position="465"/>
        <end position="641"/>
    </location>
</feature>
<proteinExistence type="predicted"/>
<protein>
    <submittedName>
        <fullName evidence="3">Glycosyltransferase</fullName>
    </submittedName>
</protein>
<evidence type="ECO:0000259" key="2">
    <source>
        <dbReference type="Pfam" id="PF00535"/>
    </source>
</evidence>
<organism evidence="3">
    <name type="scientific">Burkholderia cenocepacia</name>
    <dbReference type="NCBI Taxonomy" id="95486"/>
    <lineage>
        <taxon>Bacteria</taxon>
        <taxon>Pseudomonadati</taxon>
        <taxon>Pseudomonadota</taxon>
        <taxon>Betaproteobacteria</taxon>
        <taxon>Burkholderiales</taxon>
        <taxon>Burkholderiaceae</taxon>
        <taxon>Burkholderia</taxon>
        <taxon>Burkholderia cepacia complex</taxon>
    </lineage>
</organism>
<dbReference type="GeneID" id="56557219"/>